<reference evidence="2 3" key="1">
    <citation type="submission" date="2023-05" db="EMBL/GenBank/DDBJ databases">
        <title>Cataloging the Phylogenetic Diversity of Human Bladder Bacteria.</title>
        <authorList>
            <person name="Du J."/>
        </authorList>
    </citation>
    <scope>NUCLEOTIDE SEQUENCE [LARGE SCALE GENOMIC DNA]</scope>
    <source>
        <strain evidence="2 3">UMB6972</strain>
    </source>
</reference>
<proteinExistence type="predicted"/>
<dbReference type="AlphaFoldDB" id="A0ABD4ZG25"/>
<accession>A0ABD4ZG25</accession>
<evidence type="ECO:0000256" key="1">
    <source>
        <dbReference type="SAM" id="MobiDB-lite"/>
    </source>
</evidence>
<name>A0ABD4ZG25_GARVA</name>
<dbReference type="Proteomes" id="UP001238969">
    <property type="component" value="Unassembled WGS sequence"/>
</dbReference>
<feature type="non-terminal residue" evidence="2">
    <location>
        <position position="63"/>
    </location>
</feature>
<evidence type="ECO:0000313" key="3">
    <source>
        <dbReference type="Proteomes" id="UP001238969"/>
    </source>
</evidence>
<evidence type="ECO:0000313" key="2">
    <source>
        <dbReference type="EMBL" id="MDK6862371.1"/>
    </source>
</evidence>
<comment type="caution">
    <text evidence="2">The sequence shown here is derived from an EMBL/GenBank/DDBJ whole genome shotgun (WGS) entry which is preliminary data.</text>
</comment>
<gene>
    <name evidence="2" type="ORF">QP355_07005</name>
</gene>
<sequence length="63" mass="7585">MPEMTMSFSKGKANETSIKHNNRSLYQENFDYEKVGHKHIKPEYTELNEVLVHEDIRDIYNRE</sequence>
<dbReference type="RefSeq" id="WP_285064729.1">
    <property type="nucleotide sequence ID" value="NZ_JASOLZ010000111.1"/>
</dbReference>
<dbReference type="EMBL" id="JASOLZ010000111">
    <property type="protein sequence ID" value="MDK6862371.1"/>
    <property type="molecule type" value="Genomic_DNA"/>
</dbReference>
<organism evidence="2 3">
    <name type="scientific">Gardnerella vaginalis</name>
    <dbReference type="NCBI Taxonomy" id="2702"/>
    <lineage>
        <taxon>Bacteria</taxon>
        <taxon>Bacillati</taxon>
        <taxon>Actinomycetota</taxon>
        <taxon>Actinomycetes</taxon>
        <taxon>Bifidobacteriales</taxon>
        <taxon>Bifidobacteriaceae</taxon>
        <taxon>Gardnerella</taxon>
    </lineage>
</organism>
<protein>
    <submittedName>
        <fullName evidence="2">Uncharacterized protein</fullName>
    </submittedName>
</protein>
<feature type="region of interest" description="Disordered" evidence="1">
    <location>
        <begin position="1"/>
        <end position="20"/>
    </location>
</feature>